<feature type="chain" id="PRO_5012146596" description="Probable periplasmic serine endoprotease DegP-like" evidence="15">
    <location>
        <begin position="24"/>
        <end position="372"/>
    </location>
</feature>
<comment type="caution">
    <text evidence="17">The sequence shown here is derived from an EMBL/GenBank/DDBJ whole genome shotgun (WGS) entry which is preliminary data.</text>
</comment>
<evidence type="ECO:0000256" key="3">
    <source>
        <dbReference type="ARBA" id="ARBA00004418"/>
    </source>
</evidence>
<evidence type="ECO:0000256" key="8">
    <source>
        <dbReference type="ARBA" id="ARBA00022729"/>
    </source>
</evidence>
<proteinExistence type="inferred from homology"/>
<evidence type="ECO:0000256" key="2">
    <source>
        <dbReference type="ARBA" id="ARBA00002610"/>
    </source>
</evidence>
<evidence type="ECO:0000256" key="10">
    <source>
        <dbReference type="ARBA" id="ARBA00022764"/>
    </source>
</evidence>
<dbReference type="GO" id="GO:0004252">
    <property type="term" value="F:serine-type endopeptidase activity"/>
    <property type="evidence" value="ECO:0007669"/>
    <property type="project" value="InterPro"/>
</dbReference>
<dbReference type="EMBL" id="MTEJ01000201">
    <property type="protein sequence ID" value="OQX07678.1"/>
    <property type="molecule type" value="Genomic_DNA"/>
</dbReference>
<dbReference type="SUPFAM" id="SSF50494">
    <property type="entry name" value="Trypsin-like serine proteases"/>
    <property type="match status" value="1"/>
</dbReference>
<keyword evidence="13" id="KW-0346">Stress response</keyword>
<feature type="signal peptide" evidence="15">
    <location>
        <begin position="1"/>
        <end position="23"/>
    </location>
</feature>
<keyword evidence="7" id="KW-0645">Protease</keyword>
<dbReference type="SMART" id="SM00228">
    <property type="entry name" value="PDZ"/>
    <property type="match status" value="1"/>
</dbReference>
<keyword evidence="9" id="KW-0677">Repeat</keyword>
<dbReference type="EC" id="3.4.21.107" evidence="5"/>
<dbReference type="FunFam" id="2.40.10.120:FF:000007">
    <property type="entry name" value="Periplasmic serine endoprotease DegP-like"/>
    <property type="match status" value="1"/>
</dbReference>
<evidence type="ECO:0000256" key="12">
    <source>
        <dbReference type="ARBA" id="ARBA00022825"/>
    </source>
</evidence>
<comment type="function">
    <text evidence="2">Might be efficient in the degradation of transiently denatured and unfolded proteins which accumulate in the periplasm following stress conditions.</text>
</comment>
<keyword evidence="8 15" id="KW-0732">Signal</keyword>
<dbReference type="AlphaFoldDB" id="A0A1Y1QKQ9"/>
<dbReference type="Gene3D" id="2.40.10.120">
    <property type="match status" value="1"/>
</dbReference>
<sequence length="372" mass="39477">MSQRFLSAVLLVCCQLAAANLYARDLPDFTRLVKANSPAVVNISSQLPFPDLPLSLQDKPQSPEADALFDELMRQLLEEGGGTNPFNFDGKAHGSGFVYSADGYIVTNHHVVNAASDIKVKLNDGRELPARLIGSDERTDLALLKVDARRLPVLKLGNSKKLEVGEWVLAIGSPFGFEHSATAGIVSAKGRSLPNGNYVPFIQTDVAINPGNSGSPLFNLKGEVVGINSQIYSGSGGFMGVSFAIPIDLARDVIQQLKNQGRVSRGWLGIYIGEMDAALVRSLKLPKPMGALVTEVLPHSPAVGVLQANDVIVAFEGKPIANAAALPLLVGATTLGKTVNLRILRGGQAQVVQLMITELPNNSELDGANATQ</sequence>
<dbReference type="PROSITE" id="PS50106">
    <property type="entry name" value="PDZ"/>
    <property type="match status" value="1"/>
</dbReference>
<dbReference type="GO" id="GO:0042597">
    <property type="term" value="C:periplasmic space"/>
    <property type="evidence" value="ECO:0007669"/>
    <property type="project" value="UniProtKB-SubCell"/>
</dbReference>
<comment type="similarity">
    <text evidence="4">Belongs to the peptidase S1C family.</text>
</comment>
<comment type="subcellular location">
    <subcellularLocation>
        <location evidence="3">Periplasm</location>
    </subcellularLocation>
</comment>
<dbReference type="Pfam" id="PF13180">
    <property type="entry name" value="PDZ_2"/>
    <property type="match status" value="1"/>
</dbReference>
<evidence type="ECO:0000256" key="14">
    <source>
        <dbReference type="ARBA" id="ARBA00032850"/>
    </source>
</evidence>
<keyword evidence="12" id="KW-0720">Serine protease</keyword>
<dbReference type="Proteomes" id="UP000192491">
    <property type="component" value="Unassembled WGS sequence"/>
</dbReference>
<dbReference type="InterPro" id="IPR001478">
    <property type="entry name" value="PDZ"/>
</dbReference>
<dbReference type="PANTHER" id="PTHR22939">
    <property type="entry name" value="SERINE PROTEASE FAMILY S1C HTRA-RELATED"/>
    <property type="match status" value="1"/>
</dbReference>
<comment type="catalytic activity">
    <reaction evidence="1">
        <text>Acts on substrates that are at least partially unfolded. The cleavage site P1 residue is normally between a pair of hydrophobic residues, such as Val-|-Val.</text>
        <dbReference type="EC" id="3.4.21.107"/>
    </reaction>
</comment>
<gene>
    <name evidence="17" type="ORF">BWK73_27425</name>
</gene>
<evidence type="ECO:0000256" key="6">
    <source>
        <dbReference type="ARBA" id="ARBA00013958"/>
    </source>
</evidence>
<dbReference type="PANTHER" id="PTHR22939:SF130">
    <property type="entry name" value="PERIPLASMIC SERINE ENDOPROTEASE DEGP-LIKE-RELATED"/>
    <property type="match status" value="1"/>
</dbReference>
<dbReference type="SUPFAM" id="SSF50156">
    <property type="entry name" value="PDZ domain-like"/>
    <property type="match status" value="1"/>
</dbReference>
<dbReference type="InterPro" id="IPR036034">
    <property type="entry name" value="PDZ_sf"/>
</dbReference>
<evidence type="ECO:0000256" key="5">
    <source>
        <dbReference type="ARBA" id="ARBA00013035"/>
    </source>
</evidence>
<dbReference type="Gene3D" id="2.30.42.10">
    <property type="match status" value="1"/>
</dbReference>
<protein>
    <recommendedName>
        <fullName evidence="6">Probable periplasmic serine endoprotease DegP-like</fullName>
        <ecNumber evidence="5">3.4.21.107</ecNumber>
    </recommendedName>
    <alternativeName>
        <fullName evidence="14">Protease Do</fullName>
    </alternativeName>
</protein>
<evidence type="ECO:0000256" key="4">
    <source>
        <dbReference type="ARBA" id="ARBA00010541"/>
    </source>
</evidence>
<evidence type="ECO:0000256" key="9">
    <source>
        <dbReference type="ARBA" id="ARBA00022737"/>
    </source>
</evidence>
<dbReference type="InterPro" id="IPR009003">
    <property type="entry name" value="Peptidase_S1_PA"/>
</dbReference>
<dbReference type="PRINTS" id="PR00834">
    <property type="entry name" value="PROTEASES2C"/>
</dbReference>
<dbReference type="GO" id="GO:0006508">
    <property type="term" value="P:proteolysis"/>
    <property type="evidence" value="ECO:0007669"/>
    <property type="project" value="UniProtKB-KW"/>
</dbReference>
<dbReference type="Pfam" id="PF13365">
    <property type="entry name" value="Trypsin_2"/>
    <property type="match status" value="1"/>
</dbReference>
<evidence type="ECO:0000256" key="15">
    <source>
        <dbReference type="SAM" id="SignalP"/>
    </source>
</evidence>
<keyword evidence="11" id="KW-0378">Hydrolase</keyword>
<evidence type="ECO:0000256" key="13">
    <source>
        <dbReference type="ARBA" id="ARBA00023016"/>
    </source>
</evidence>
<dbReference type="InterPro" id="IPR001940">
    <property type="entry name" value="Peptidase_S1C"/>
</dbReference>
<accession>A0A1Y1QKQ9</accession>
<organism evidence="17 18">
    <name type="scientific">Thiothrix lacustris</name>
    <dbReference type="NCBI Taxonomy" id="525917"/>
    <lineage>
        <taxon>Bacteria</taxon>
        <taxon>Pseudomonadati</taxon>
        <taxon>Pseudomonadota</taxon>
        <taxon>Gammaproteobacteria</taxon>
        <taxon>Thiotrichales</taxon>
        <taxon>Thiotrichaceae</taxon>
        <taxon>Thiothrix</taxon>
    </lineage>
</organism>
<evidence type="ECO:0000313" key="18">
    <source>
        <dbReference type="Proteomes" id="UP000192491"/>
    </source>
</evidence>
<reference evidence="17 18" key="1">
    <citation type="submission" date="2017-01" db="EMBL/GenBank/DDBJ databases">
        <title>Novel large sulfur bacteria in the metagenomes of groundwater-fed chemosynthetic microbial mats in the Lake Huron basin.</title>
        <authorList>
            <person name="Sharrar A.M."/>
            <person name="Flood B.E."/>
            <person name="Bailey J.V."/>
            <person name="Jones D.S."/>
            <person name="Biddanda B."/>
            <person name="Ruberg S.A."/>
            <person name="Marcus D.N."/>
            <person name="Dick G.J."/>
        </authorList>
    </citation>
    <scope>NUCLEOTIDE SEQUENCE [LARGE SCALE GENOMIC DNA]</scope>
    <source>
        <strain evidence="17">A8</strain>
    </source>
</reference>
<evidence type="ECO:0000313" key="17">
    <source>
        <dbReference type="EMBL" id="OQX07678.1"/>
    </source>
</evidence>
<evidence type="ECO:0000256" key="7">
    <source>
        <dbReference type="ARBA" id="ARBA00022670"/>
    </source>
</evidence>
<evidence type="ECO:0000256" key="11">
    <source>
        <dbReference type="ARBA" id="ARBA00022801"/>
    </source>
</evidence>
<feature type="domain" description="PDZ" evidence="16">
    <location>
        <begin position="262"/>
        <end position="347"/>
    </location>
</feature>
<evidence type="ECO:0000259" key="16">
    <source>
        <dbReference type="PROSITE" id="PS50106"/>
    </source>
</evidence>
<evidence type="ECO:0000256" key="1">
    <source>
        <dbReference type="ARBA" id="ARBA00001772"/>
    </source>
</evidence>
<name>A0A1Y1QKQ9_9GAMM</name>
<keyword evidence="10" id="KW-0574">Periplasm</keyword>